<proteinExistence type="predicted"/>
<dbReference type="InterPro" id="IPR026555">
    <property type="entry name" value="NSL3/Tex30"/>
</dbReference>
<feature type="domain" description="KANL3/Tex30 alpha/beta hydrolase-like" evidence="1">
    <location>
        <begin position="18"/>
        <end position="215"/>
    </location>
</feature>
<dbReference type="STRING" id="488533.SAMN04487960_103128"/>
<dbReference type="AlphaFoldDB" id="A0A1H2UJR6"/>
<evidence type="ECO:0000313" key="3">
    <source>
        <dbReference type="Proteomes" id="UP000199675"/>
    </source>
</evidence>
<accession>A0A1H2UJR6</accession>
<dbReference type="Proteomes" id="UP000199675">
    <property type="component" value="Unassembled WGS sequence"/>
</dbReference>
<dbReference type="Pfam" id="PF20408">
    <property type="entry name" value="Abhydrolase_11"/>
    <property type="match status" value="1"/>
</dbReference>
<dbReference type="EMBL" id="FNNE01000003">
    <property type="protein sequence ID" value="SDW56307.1"/>
    <property type="molecule type" value="Genomic_DNA"/>
</dbReference>
<sequence>MNSTDGYIDKAGSSDFGAVLILAHGAGAPMDSPFMELLARQLAVQGVTVVRFEFPYMQKRREDGRKRPPDRAEKLLAAFVNTVERVSATLSPDQALYLGGKSMGGRMASLLAADTHLKGVFRGVVCFGYPFHPPGKLDKWRLGHFDDLWCPVKIQQGTRDPFGKLDEVAAQSMPGRVSIDWLEGGNHDFLPPKKLDHTQDMLIGQAALNAATFMKTLNQG</sequence>
<protein>
    <recommendedName>
        <fullName evidence="1">KANL3/Tex30 alpha/beta hydrolase-like domain-containing protein</fullName>
    </recommendedName>
</protein>
<organism evidence="2 3">
    <name type="scientific">Marinobacter mobilis</name>
    <dbReference type="NCBI Taxonomy" id="488533"/>
    <lineage>
        <taxon>Bacteria</taxon>
        <taxon>Pseudomonadati</taxon>
        <taxon>Pseudomonadota</taxon>
        <taxon>Gammaproteobacteria</taxon>
        <taxon>Pseudomonadales</taxon>
        <taxon>Marinobacteraceae</taxon>
        <taxon>Marinobacter</taxon>
    </lineage>
</organism>
<dbReference type="SUPFAM" id="SSF53474">
    <property type="entry name" value="alpha/beta-Hydrolases"/>
    <property type="match status" value="1"/>
</dbReference>
<dbReference type="InterPro" id="IPR029058">
    <property type="entry name" value="AB_hydrolase_fold"/>
</dbReference>
<dbReference type="PANTHER" id="PTHR13136:SF11">
    <property type="entry name" value="TESTIS-EXPRESSED PROTEIN 30"/>
    <property type="match status" value="1"/>
</dbReference>
<evidence type="ECO:0000313" key="2">
    <source>
        <dbReference type="EMBL" id="SDW56307.1"/>
    </source>
</evidence>
<dbReference type="RefSeq" id="WP_342707416.1">
    <property type="nucleotide sequence ID" value="NZ_FNNE01000003.1"/>
</dbReference>
<name>A0A1H2UJR6_9GAMM</name>
<dbReference type="InterPro" id="IPR046879">
    <property type="entry name" value="KANL3/Tex30_Abhydrolase"/>
</dbReference>
<dbReference type="PANTHER" id="PTHR13136">
    <property type="entry name" value="TESTIS DEVELOPMENT PROTEIN PRTD"/>
    <property type="match status" value="1"/>
</dbReference>
<dbReference type="Gene3D" id="3.40.50.1820">
    <property type="entry name" value="alpha/beta hydrolase"/>
    <property type="match status" value="1"/>
</dbReference>
<keyword evidence="3" id="KW-1185">Reference proteome</keyword>
<gene>
    <name evidence="2" type="ORF">SAMN04487960_103128</name>
</gene>
<reference evidence="2 3" key="1">
    <citation type="submission" date="2016-10" db="EMBL/GenBank/DDBJ databases">
        <authorList>
            <person name="de Groot N.N."/>
        </authorList>
    </citation>
    <scope>NUCLEOTIDE SEQUENCE [LARGE SCALE GENOMIC DNA]</scope>
    <source>
        <strain evidence="2 3">CGMCC 1.7059</strain>
    </source>
</reference>
<evidence type="ECO:0000259" key="1">
    <source>
        <dbReference type="Pfam" id="PF20408"/>
    </source>
</evidence>